<protein>
    <recommendedName>
        <fullName evidence="4">Lumazine-binding</fullName>
    </recommendedName>
</protein>
<sequence length="160" mass="18151">MFDKMTFTKHKHRKNPMTMTIKVATFLTAVLLCGTQHSFASGGPTNPLKVHGSVHIISTYLEAITLGSTDLNQFLFADDFEYRNSANNNKCNKKEYSKHLKANEGVKYDCTTTYDILDETRQACIAKATMQFSNFTRVDYVTLNRTDDGWKVSKVVTTYP</sequence>
<evidence type="ECO:0008006" key="4">
    <source>
        <dbReference type="Google" id="ProtNLM"/>
    </source>
</evidence>
<accession>A0ABQ3I1I8</accession>
<gene>
    <name evidence="2" type="ORF">GCM10017764_35260</name>
</gene>
<dbReference type="Proteomes" id="UP000620550">
    <property type="component" value="Unassembled WGS sequence"/>
</dbReference>
<evidence type="ECO:0000256" key="1">
    <source>
        <dbReference type="SAM" id="SignalP"/>
    </source>
</evidence>
<feature type="signal peptide" evidence="1">
    <location>
        <begin position="1"/>
        <end position="40"/>
    </location>
</feature>
<evidence type="ECO:0000313" key="3">
    <source>
        <dbReference type="Proteomes" id="UP000620550"/>
    </source>
</evidence>
<proteinExistence type="predicted"/>
<dbReference type="Gene3D" id="3.10.450.50">
    <property type="match status" value="1"/>
</dbReference>
<dbReference type="SUPFAM" id="SSF54427">
    <property type="entry name" value="NTF2-like"/>
    <property type="match status" value="1"/>
</dbReference>
<reference evidence="3" key="1">
    <citation type="journal article" date="2019" name="Int. J. Syst. Evol. Microbiol.">
        <title>The Global Catalogue of Microorganisms (GCM) 10K type strain sequencing project: providing services to taxonomists for standard genome sequencing and annotation.</title>
        <authorList>
            <consortium name="The Broad Institute Genomics Platform"/>
            <consortium name="The Broad Institute Genome Sequencing Center for Infectious Disease"/>
            <person name="Wu L."/>
            <person name="Ma J."/>
        </authorList>
    </citation>
    <scope>NUCLEOTIDE SEQUENCE [LARGE SCALE GENOMIC DNA]</scope>
    <source>
        <strain evidence="3">CGMCC 1.12966</strain>
    </source>
</reference>
<name>A0ABQ3I1I8_9SPHI</name>
<comment type="caution">
    <text evidence="2">The sequence shown here is derived from an EMBL/GenBank/DDBJ whole genome shotgun (WGS) entry which is preliminary data.</text>
</comment>
<dbReference type="InterPro" id="IPR032710">
    <property type="entry name" value="NTF2-like_dom_sf"/>
</dbReference>
<dbReference type="EMBL" id="BNAF01000019">
    <property type="protein sequence ID" value="GHE49182.1"/>
    <property type="molecule type" value="Genomic_DNA"/>
</dbReference>
<keyword evidence="3" id="KW-1185">Reference proteome</keyword>
<organism evidence="2 3">
    <name type="scientific">Sphingobacterium griseoflavum</name>
    <dbReference type="NCBI Taxonomy" id="1474952"/>
    <lineage>
        <taxon>Bacteria</taxon>
        <taxon>Pseudomonadati</taxon>
        <taxon>Bacteroidota</taxon>
        <taxon>Sphingobacteriia</taxon>
        <taxon>Sphingobacteriales</taxon>
        <taxon>Sphingobacteriaceae</taxon>
        <taxon>Sphingobacterium</taxon>
    </lineage>
</organism>
<evidence type="ECO:0000313" key="2">
    <source>
        <dbReference type="EMBL" id="GHE49182.1"/>
    </source>
</evidence>
<keyword evidence="1" id="KW-0732">Signal</keyword>
<feature type="chain" id="PRO_5046968530" description="Lumazine-binding" evidence="1">
    <location>
        <begin position="41"/>
        <end position="160"/>
    </location>
</feature>